<evidence type="ECO:0000313" key="2">
    <source>
        <dbReference type="EMBL" id="OWJ55592.1"/>
    </source>
</evidence>
<comment type="caution">
    <text evidence="2">The sequence shown here is derived from an EMBL/GenBank/DDBJ whole genome shotgun (WGS) entry which is preliminary data.</text>
</comment>
<feature type="transmembrane region" description="Helical" evidence="1">
    <location>
        <begin position="45"/>
        <end position="68"/>
    </location>
</feature>
<feature type="transmembrane region" description="Helical" evidence="1">
    <location>
        <begin position="457"/>
        <end position="476"/>
    </location>
</feature>
<dbReference type="RefSeq" id="WP_088171730.1">
    <property type="nucleotide sequence ID" value="NZ_NCQP01000001.1"/>
</dbReference>
<protein>
    <submittedName>
        <fullName evidence="2">Uncharacterized protein</fullName>
    </submittedName>
</protein>
<sequence length="702" mass="73126">MEPQRVGAVGDAYGWVAAAGLWTSVFLFVVAAIKFIANNPEEAKRFLVAGLVALFIAAAGPATLSWLVGGVQVQAATPALVIAIPPSSKVSEEFPAEAWFVHTGLTGDTVCVGVDWGDGARDSGSLAPGGSLSLAHDYGEGVFIVRLYAWSGDCGSIPGDAALLAEARVESVSVGRQIREIFTSAADAMSQEDTGSWLGNRLRDALALVLRAVGYAVGYAVGLVAELMEVTRVNPGQAAYWLLTLPAADMPGIQELWARASAWFPLVWPLAALAGALWRMWRDPRGLDLYEYASDMVLSLIVALAGLALYAPLAKLYNAMVLSIAQLNQFNTVYSILLGHVVLGSVLGFNTFAAAIAWTAFMAILGIVVIGILKWLAAGALVGLAPVWAAAYLFPPLKNRVAGMAAGLLAKLAVLGLVAAGMMFLASMAPLLGAGAGAVNLVVAYALPIVVPLGGHYILSQLGLGGLPGLGVIHAVRGAGRAATEVTSLAAAGALAAGAATGAIAASTLPAAGIGAASLAAMPIAVRGIEAARQLQAQSMALQIRQKWLQPRPIARPPAEAKPAQLQALEAAKKPTIKELPVTHPRAAAIGAAAAAGAAKAASFLENRARGFAREFIAIAERELGVKIPDKLKPSVLDKYDVETRVYKAARIGEKAGEITAEAGVRLSRFAQERAKRLVITTRQQLMSVRDRLKSRHHSDWG</sequence>
<organism evidence="2 3">
    <name type="scientific">Pyrodictium delaneyi</name>
    <dbReference type="NCBI Taxonomy" id="1273541"/>
    <lineage>
        <taxon>Archaea</taxon>
        <taxon>Thermoproteota</taxon>
        <taxon>Thermoprotei</taxon>
        <taxon>Desulfurococcales</taxon>
        <taxon>Pyrodictiaceae</taxon>
        <taxon>Pyrodictium</taxon>
    </lineage>
</organism>
<accession>A0A211YRC9</accession>
<dbReference type="EMBL" id="NCQP01000001">
    <property type="protein sequence ID" value="OWJ55592.1"/>
    <property type="molecule type" value="Genomic_DNA"/>
</dbReference>
<reference evidence="2 3" key="1">
    <citation type="submission" date="2017-05" db="EMBL/GenBank/DDBJ databases">
        <title>The draft genome of the hyperthermophilic archaeon 'Pyrodictium delaneyi strain Hulk', an iron and nitrate reducer, reveals the capacity for sulfate reduction.</title>
        <authorList>
            <person name="Demey L.M."/>
            <person name="Miller C."/>
            <person name="Manzella M."/>
            <person name="Reguera G."/>
            <person name="Kashefi K."/>
        </authorList>
    </citation>
    <scope>NUCLEOTIDE SEQUENCE [LARGE SCALE GENOMIC DNA]</scope>
    <source>
        <strain evidence="2 3">Hulk</strain>
    </source>
</reference>
<feature type="transmembrane region" description="Helical" evidence="1">
    <location>
        <begin position="333"/>
        <end position="357"/>
    </location>
</feature>
<keyword evidence="1" id="KW-0472">Membrane</keyword>
<dbReference type="Proteomes" id="UP000196694">
    <property type="component" value="Unassembled WGS sequence"/>
</dbReference>
<keyword evidence="1" id="KW-0812">Transmembrane</keyword>
<proteinExistence type="predicted"/>
<feature type="transmembrane region" description="Helical" evidence="1">
    <location>
        <begin position="488"/>
        <end position="506"/>
    </location>
</feature>
<dbReference type="AlphaFoldDB" id="A0A211YRC9"/>
<evidence type="ECO:0000313" key="3">
    <source>
        <dbReference type="Proteomes" id="UP000196694"/>
    </source>
</evidence>
<feature type="transmembrane region" description="Helical" evidence="1">
    <location>
        <begin position="12"/>
        <end position="33"/>
    </location>
</feature>
<keyword evidence="3" id="KW-1185">Reference proteome</keyword>
<feature type="transmembrane region" description="Helical" evidence="1">
    <location>
        <begin position="262"/>
        <end position="281"/>
    </location>
</feature>
<feature type="transmembrane region" description="Helical" evidence="1">
    <location>
        <begin position="431"/>
        <end position="451"/>
    </location>
</feature>
<name>A0A211YRC9_9CREN</name>
<feature type="transmembrane region" description="Helical" evidence="1">
    <location>
        <begin position="293"/>
        <end position="313"/>
    </location>
</feature>
<gene>
    <name evidence="2" type="ORF">Pdsh_02050</name>
</gene>
<evidence type="ECO:0000256" key="1">
    <source>
        <dbReference type="SAM" id="Phobius"/>
    </source>
</evidence>
<keyword evidence="1" id="KW-1133">Transmembrane helix</keyword>
<feature type="transmembrane region" description="Helical" evidence="1">
    <location>
        <begin position="364"/>
        <end position="389"/>
    </location>
</feature>
<feature type="transmembrane region" description="Helical" evidence="1">
    <location>
        <begin position="401"/>
        <end position="424"/>
    </location>
</feature>